<evidence type="ECO:0000256" key="1">
    <source>
        <dbReference type="SAM" id="MobiDB-lite"/>
    </source>
</evidence>
<accession>A0A9X1LUT1</accession>
<organism evidence="2 3">
    <name type="scientific">Microbacterium allomyrinae</name>
    <dbReference type="NCBI Taxonomy" id="2830666"/>
    <lineage>
        <taxon>Bacteria</taxon>
        <taxon>Bacillati</taxon>
        <taxon>Actinomycetota</taxon>
        <taxon>Actinomycetes</taxon>
        <taxon>Micrococcales</taxon>
        <taxon>Microbacteriaceae</taxon>
        <taxon>Microbacterium</taxon>
    </lineage>
</organism>
<evidence type="ECO:0000313" key="3">
    <source>
        <dbReference type="Proteomes" id="UP001139354"/>
    </source>
</evidence>
<keyword evidence="3" id="KW-1185">Reference proteome</keyword>
<reference evidence="2" key="1">
    <citation type="submission" date="2021-04" db="EMBL/GenBank/DDBJ databases">
        <title>Microbacterium tenobrionis sp. nov. and Microbacterium allomyrinae sp. nov., isolated from larvae of Tenobrio molitor and Allomyrina dichotoma, respectively.</title>
        <authorList>
            <person name="Lee S.D."/>
        </authorList>
    </citation>
    <scope>NUCLEOTIDE SEQUENCE</scope>
    <source>
        <strain evidence="2">BWT-G7</strain>
    </source>
</reference>
<comment type="caution">
    <text evidence="2">The sequence shown here is derived from an EMBL/GenBank/DDBJ whole genome shotgun (WGS) entry which is preliminary data.</text>
</comment>
<dbReference type="AlphaFoldDB" id="A0A9X1LUT1"/>
<name>A0A9X1LUT1_9MICO</name>
<sequence length="63" mass="7018">MTSRIRLDATKISVVVTCTDCPHWSAFRFTKRDAWQAARAHEKRAHPGATQATSNLAKHADTP</sequence>
<evidence type="ECO:0000313" key="2">
    <source>
        <dbReference type="EMBL" id="MCC2032191.1"/>
    </source>
</evidence>
<dbReference type="EMBL" id="JAGTTN010000002">
    <property type="protein sequence ID" value="MCC2032191.1"/>
    <property type="molecule type" value="Genomic_DNA"/>
</dbReference>
<proteinExistence type="predicted"/>
<feature type="region of interest" description="Disordered" evidence="1">
    <location>
        <begin position="41"/>
        <end position="63"/>
    </location>
</feature>
<gene>
    <name evidence="2" type="ORF">KEC57_08330</name>
</gene>
<protein>
    <submittedName>
        <fullName evidence="2">Uncharacterized protein</fullName>
    </submittedName>
</protein>
<dbReference type="Proteomes" id="UP001139354">
    <property type="component" value="Unassembled WGS sequence"/>
</dbReference>
<dbReference type="RefSeq" id="WP_229384103.1">
    <property type="nucleotide sequence ID" value="NZ_JAGTTN010000002.1"/>
</dbReference>